<dbReference type="AlphaFoldDB" id="A0A4V3WPE2"/>
<organism evidence="1 2">
    <name type="scientific">Camellia sinensis var. sinensis</name>
    <name type="common">China tea</name>
    <dbReference type="NCBI Taxonomy" id="542762"/>
    <lineage>
        <taxon>Eukaryota</taxon>
        <taxon>Viridiplantae</taxon>
        <taxon>Streptophyta</taxon>
        <taxon>Embryophyta</taxon>
        <taxon>Tracheophyta</taxon>
        <taxon>Spermatophyta</taxon>
        <taxon>Magnoliopsida</taxon>
        <taxon>eudicotyledons</taxon>
        <taxon>Gunneridae</taxon>
        <taxon>Pentapetalae</taxon>
        <taxon>asterids</taxon>
        <taxon>Ericales</taxon>
        <taxon>Theaceae</taxon>
        <taxon>Camellia</taxon>
    </lineage>
</organism>
<keyword evidence="2" id="KW-1185">Reference proteome</keyword>
<protein>
    <submittedName>
        <fullName evidence="1">Uncharacterized protein</fullName>
    </submittedName>
</protein>
<dbReference type="STRING" id="542762.A0A4V3WPE2"/>
<name>A0A4V3WPE2_CAMSN</name>
<dbReference type="Proteomes" id="UP000306102">
    <property type="component" value="Unassembled WGS sequence"/>
</dbReference>
<accession>A0A4V3WPE2</accession>
<evidence type="ECO:0000313" key="1">
    <source>
        <dbReference type="EMBL" id="THG16067.1"/>
    </source>
</evidence>
<proteinExistence type="predicted"/>
<dbReference type="EMBL" id="SDRB02004307">
    <property type="protein sequence ID" value="THG16067.1"/>
    <property type="molecule type" value="Genomic_DNA"/>
</dbReference>
<sequence length="281" mass="30637">MISDTIDENSQKNDEKKLFMCAWSRFGGCMVAQSWSCSSGVCRLWRCSSRKVNVVSPEFTFYDSSKSSLDDSSHGEKLLRAKMDFSLMYASKENDTWIWTLVKDLTVEAGSGLIVLDPVDISGGYTSVNDKTSVSLAALALQLGNTDPMAPCTNFDRLWVSPKESGCHNNLTFWRPRAPSNYVILGDCVTSRSIPPSQAVLAVSNTYGRVRKPLGFKLIGLFSDIQGLEAGEGQSDVDGGCSLWIPVAPPGYLALGCNVYSVPPLIAALHMDLAYGVQTMF</sequence>
<evidence type="ECO:0000313" key="2">
    <source>
        <dbReference type="Proteomes" id="UP000306102"/>
    </source>
</evidence>
<comment type="caution">
    <text evidence="1">The sequence shown here is derived from an EMBL/GenBank/DDBJ whole genome shotgun (WGS) entry which is preliminary data.</text>
</comment>
<dbReference type="Pfam" id="PF06101">
    <property type="entry name" value="Vps62"/>
    <property type="match status" value="1"/>
</dbReference>
<dbReference type="PANTHER" id="PTHR48219">
    <property type="entry name" value="VACUOLAR PROTEIN SORTING-ASSOCIATED PROTEIN 62-RELATED"/>
    <property type="match status" value="1"/>
</dbReference>
<reference evidence="1 2" key="1">
    <citation type="journal article" date="2018" name="Proc. Natl. Acad. Sci. U.S.A.">
        <title>Draft genome sequence of Camellia sinensis var. sinensis provides insights into the evolution of the tea genome and tea quality.</title>
        <authorList>
            <person name="Wei C."/>
            <person name="Yang H."/>
            <person name="Wang S."/>
            <person name="Zhao J."/>
            <person name="Liu C."/>
            <person name="Gao L."/>
            <person name="Xia E."/>
            <person name="Lu Y."/>
            <person name="Tai Y."/>
            <person name="She G."/>
            <person name="Sun J."/>
            <person name="Cao H."/>
            <person name="Tong W."/>
            <person name="Gao Q."/>
            <person name="Li Y."/>
            <person name="Deng W."/>
            <person name="Jiang X."/>
            <person name="Wang W."/>
            <person name="Chen Q."/>
            <person name="Zhang S."/>
            <person name="Li H."/>
            <person name="Wu J."/>
            <person name="Wang P."/>
            <person name="Li P."/>
            <person name="Shi C."/>
            <person name="Zheng F."/>
            <person name="Jian J."/>
            <person name="Huang B."/>
            <person name="Shan D."/>
            <person name="Shi M."/>
            <person name="Fang C."/>
            <person name="Yue Y."/>
            <person name="Li F."/>
            <person name="Li D."/>
            <person name="Wei S."/>
            <person name="Han B."/>
            <person name="Jiang C."/>
            <person name="Yin Y."/>
            <person name="Xia T."/>
            <person name="Zhang Z."/>
            <person name="Bennetzen J.L."/>
            <person name="Zhao S."/>
            <person name="Wan X."/>
        </authorList>
    </citation>
    <scope>NUCLEOTIDE SEQUENCE [LARGE SCALE GENOMIC DNA]</scope>
    <source>
        <strain evidence="2">cv. Shuchazao</strain>
        <tissue evidence="1">Leaf</tissue>
    </source>
</reference>
<dbReference type="InterPro" id="IPR009291">
    <property type="entry name" value="Vps62"/>
</dbReference>
<dbReference type="PANTHER" id="PTHR48219:SF2">
    <property type="entry name" value="VACUOLAR PROTEIN SORTING-ASSOCIATED PROTEIN 62"/>
    <property type="match status" value="1"/>
</dbReference>
<gene>
    <name evidence="1" type="ORF">TEA_005602</name>
</gene>